<evidence type="ECO:0000313" key="2">
    <source>
        <dbReference type="Proteomes" id="UP001497382"/>
    </source>
</evidence>
<reference evidence="1 2" key="1">
    <citation type="submission" date="2024-04" db="EMBL/GenBank/DDBJ databases">
        <authorList>
            <person name="Rising A."/>
            <person name="Reimegard J."/>
            <person name="Sonavane S."/>
            <person name="Akerstrom W."/>
            <person name="Nylinder S."/>
            <person name="Hedman E."/>
            <person name="Kallberg Y."/>
        </authorList>
    </citation>
    <scope>NUCLEOTIDE SEQUENCE [LARGE SCALE GENOMIC DNA]</scope>
</reference>
<dbReference type="PANTHER" id="PTHR46601:SF1">
    <property type="entry name" value="ADF-H DOMAIN-CONTAINING PROTEIN"/>
    <property type="match status" value="1"/>
</dbReference>
<keyword evidence="2" id="KW-1185">Reference proteome</keyword>
<dbReference type="Proteomes" id="UP001497382">
    <property type="component" value="Unassembled WGS sequence"/>
</dbReference>
<dbReference type="EMBL" id="CAXIEN010000514">
    <property type="protein sequence ID" value="CAL1299704.1"/>
    <property type="molecule type" value="Genomic_DNA"/>
</dbReference>
<organism evidence="1 2">
    <name type="scientific">Larinioides sclopetarius</name>
    <dbReference type="NCBI Taxonomy" id="280406"/>
    <lineage>
        <taxon>Eukaryota</taxon>
        <taxon>Metazoa</taxon>
        <taxon>Ecdysozoa</taxon>
        <taxon>Arthropoda</taxon>
        <taxon>Chelicerata</taxon>
        <taxon>Arachnida</taxon>
        <taxon>Araneae</taxon>
        <taxon>Araneomorphae</taxon>
        <taxon>Entelegynae</taxon>
        <taxon>Araneoidea</taxon>
        <taxon>Araneidae</taxon>
        <taxon>Larinioides</taxon>
    </lineage>
</organism>
<dbReference type="PANTHER" id="PTHR46601">
    <property type="entry name" value="ULP_PROTEASE DOMAIN-CONTAINING PROTEIN"/>
    <property type="match status" value="1"/>
</dbReference>
<evidence type="ECO:0000313" key="1">
    <source>
        <dbReference type="EMBL" id="CAL1299704.1"/>
    </source>
</evidence>
<protein>
    <submittedName>
        <fullName evidence="1">Uncharacterized protein</fullName>
    </submittedName>
</protein>
<name>A0AAV2BW97_9ARAC</name>
<proteinExistence type="predicted"/>
<gene>
    <name evidence="1" type="ORF">LARSCL_LOCUS21516</name>
</gene>
<sequence>MQLKALRKYNLCILVHQISIHTGVAYYLKNESTSCLSFATVSNNLDHGACAVWAHLQPILKILLNKTPQIDTIHFVSDGPTSQYRNRSNIYFMITQIETIFSNIKHLSSNFCESGHGKGPMDGIGGSLERSADAFVAYGNDALSAEDFVEVFQESKVRVLLIKEEDIQAIKSSLSDQVPGIWHIMKIKQIIYSKELRQKIFLRNLSCFDSICSHFPSIKPSFDFNVVPVKPKSCIFF</sequence>
<accession>A0AAV2BW97</accession>
<comment type="caution">
    <text evidence="1">The sequence shown here is derived from an EMBL/GenBank/DDBJ whole genome shotgun (WGS) entry which is preliminary data.</text>
</comment>
<dbReference type="AlphaFoldDB" id="A0AAV2BW97"/>